<feature type="region of interest" description="Disordered" evidence="1">
    <location>
        <begin position="37"/>
        <end position="56"/>
    </location>
</feature>
<dbReference type="Proteomes" id="UP001500888">
    <property type="component" value="Unassembled WGS sequence"/>
</dbReference>
<comment type="caution">
    <text evidence="3">The sequence shown here is derived from an EMBL/GenBank/DDBJ whole genome shotgun (WGS) entry which is preliminary data.</text>
</comment>
<proteinExistence type="predicted"/>
<dbReference type="Gene3D" id="1.20.1260.10">
    <property type="match status" value="1"/>
</dbReference>
<feature type="domain" description="DUF305" evidence="2">
    <location>
        <begin position="62"/>
        <end position="208"/>
    </location>
</feature>
<feature type="compositionally biased region" description="Basic and acidic residues" evidence="1">
    <location>
        <begin position="46"/>
        <end position="56"/>
    </location>
</feature>
<sequence>MLGSGLSCALAGCTSEESGNPPLLVAGSGAPVIVPGAPGDAGRTARPGERLGRSESKASAADVLFAQRMIPHHRQALEMAGLAASRTSNGAVRRICERIAVGQRPEIGVMTRWLTALGREVPAGHSAHETSPGQDGYGMANLEEMNRLRSSRDAAFDALLLRLMIRHHEGAVRMAGEELSDGTDQILRKMAQDVASGQRVEIYRMRDLMK</sequence>
<dbReference type="EMBL" id="BAAAZR010000002">
    <property type="protein sequence ID" value="GAA3801640.1"/>
    <property type="molecule type" value="Genomic_DNA"/>
</dbReference>
<dbReference type="InterPro" id="IPR005183">
    <property type="entry name" value="DUF305_CopM-like"/>
</dbReference>
<dbReference type="PANTHER" id="PTHR36933">
    <property type="entry name" value="SLL0788 PROTEIN"/>
    <property type="match status" value="1"/>
</dbReference>
<dbReference type="RefSeq" id="WP_344937444.1">
    <property type="nucleotide sequence ID" value="NZ_BAAAZR010000002.1"/>
</dbReference>
<reference evidence="4" key="1">
    <citation type="journal article" date="2019" name="Int. J. Syst. Evol. Microbiol.">
        <title>The Global Catalogue of Microorganisms (GCM) 10K type strain sequencing project: providing services to taxonomists for standard genome sequencing and annotation.</title>
        <authorList>
            <consortium name="The Broad Institute Genomics Platform"/>
            <consortium name="The Broad Institute Genome Sequencing Center for Infectious Disease"/>
            <person name="Wu L."/>
            <person name="Ma J."/>
        </authorList>
    </citation>
    <scope>NUCLEOTIDE SEQUENCE [LARGE SCALE GENOMIC DNA]</scope>
    <source>
        <strain evidence="4">JCM 16908</strain>
    </source>
</reference>
<evidence type="ECO:0000259" key="2">
    <source>
        <dbReference type="Pfam" id="PF03713"/>
    </source>
</evidence>
<gene>
    <name evidence="3" type="ORF">GCM10022226_21810</name>
</gene>
<evidence type="ECO:0000313" key="4">
    <source>
        <dbReference type="Proteomes" id="UP001500888"/>
    </source>
</evidence>
<name>A0ABP7HT30_9ACTN</name>
<dbReference type="PANTHER" id="PTHR36933:SF1">
    <property type="entry name" value="SLL0788 PROTEIN"/>
    <property type="match status" value="1"/>
</dbReference>
<evidence type="ECO:0000313" key="3">
    <source>
        <dbReference type="EMBL" id="GAA3801640.1"/>
    </source>
</evidence>
<organism evidence="3 4">
    <name type="scientific">Sphaerisporangium flaviroseum</name>
    <dbReference type="NCBI Taxonomy" id="509199"/>
    <lineage>
        <taxon>Bacteria</taxon>
        <taxon>Bacillati</taxon>
        <taxon>Actinomycetota</taxon>
        <taxon>Actinomycetes</taxon>
        <taxon>Streptosporangiales</taxon>
        <taxon>Streptosporangiaceae</taxon>
        <taxon>Sphaerisporangium</taxon>
    </lineage>
</organism>
<dbReference type="InterPro" id="IPR012347">
    <property type="entry name" value="Ferritin-like"/>
</dbReference>
<protein>
    <submittedName>
        <fullName evidence="3">DUF305 domain-containing protein</fullName>
    </submittedName>
</protein>
<keyword evidence="4" id="KW-1185">Reference proteome</keyword>
<evidence type="ECO:0000256" key="1">
    <source>
        <dbReference type="SAM" id="MobiDB-lite"/>
    </source>
</evidence>
<accession>A0ABP7HT30</accession>
<dbReference type="Pfam" id="PF03713">
    <property type="entry name" value="DUF305"/>
    <property type="match status" value="1"/>
</dbReference>